<evidence type="ECO:0000313" key="3">
    <source>
        <dbReference type="Proteomes" id="UP000541969"/>
    </source>
</evidence>
<keyword evidence="3" id="KW-1185">Reference proteome</keyword>
<organism evidence="2 3">
    <name type="scientific">Petropleomorpha daqingensis</name>
    <dbReference type="NCBI Taxonomy" id="2026353"/>
    <lineage>
        <taxon>Bacteria</taxon>
        <taxon>Bacillati</taxon>
        <taxon>Actinomycetota</taxon>
        <taxon>Actinomycetes</taxon>
        <taxon>Geodermatophilales</taxon>
        <taxon>Geodermatophilaceae</taxon>
        <taxon>Petropleomorpha</taxon>
    </lineage>
</organism>
<gene>
    <name evidence="2" type="ORF">GGQ55_001833</name>
</gene>
<dbReference type="AlphaFoldDB" id="A0A853CC22"/>
<dbReference type="Proteomes" id="UP000541969">
    <property type="component" value="Unassembled WGS sequence"/>
</dbReference>
<feature type="chain" id="PRO_5038754251" description="Septum formation-related domain-containing protein" evidence="1">
    <location>
        <begin position="24"/>
        <end position="152"/>
    </location>
</feature>
<proteinExistence type="predicted"/>
<evidence type="ECO:0008006" key="4">
    <source>
        <dbReference type="Google" id="ProtNLM"/>
    </source>
</evidence>
<dbReference type="RefSeq" id="WP_179716193.1">
    <property type="nucleotide sequence ID" value="NZ_JACBZT010000001.1"/>
</dbReference>
<feature type="signal peptide" evidence="1">
    <location>
        <begin position="1"/>
        <end position="23"/>
    </location>
</feature>
<keyword evidence="1" id="KW-0732">Signal</keyword>
<accession>A0A853CC22</accession>
<sequence>MRGTILGGAVLGIVVLTAAPALACSSLTPRACAAAGGTFAHQRSVSTCTVTTTARQTTAPFSTLNTRSEAGLTAEYDGQAQDVYDVATTTTRSQRGRGPITTTTSTTTTLVGRQWLSCHVTETFEGVVSSAGTVDPDVCAHPENYPLTGLIV</sequence>
<evidence type="ECO:0000313" key="2">
    <source>
        <dbReference type="EMBL" id="NYJ05555.1"/>
    </source>
</evidence>
<evidence type="ECO:0000256" key="1">
    <source>
        <dbReference type="SAM" id="SignalP"/>
    </source>
</evidence>
<comment type="caution">
    <text evidence="2">The sequence shown here is derived from an EMBL/GenBank/DDBJ whole genome shotgun (WGS) entry which is preliminary data.</text>
</comment>
<dbReference type="EMBL" id="JACBZT010000001">
    <property type="protein sequence ID" value="NYJ05555.1"/>
    <property type="molecule type" value="Genomic_DNA"/>
</dbReference>
<reference evidence="2 3" key="1">
    <citation type="submission" date="2020-07" db="EMBL/GenBank/DDBJ databases">
        <title>Sequencing the genomes of 1000 actinobacteria strains.</title>
        <authorList>
            <person name="Klenk H.-P."/>
        </authorList>
    </citation>
    <scope>NUCLEOTIDE SEQUENCE [LARGE SCALE GENOMIC DNA]</scope>
    <source>
        <strain evidence="2 3">DSM 104001</strain>
    </source>
</reference>
<name>A0A853CC22_9ACTN</name>
<protein>
    <recommendedName>
        <fullName evidence="4">Septum formation-related domain-containing protein</fullName>
    </recommendedName>
</protein>